<organism evidence="1">
    <name type="scientific">Picea glauca</name>
    <name type="common">White spruce</name>
    <name type="synonym">Pinus glauca</name>
    <dbReference type="NCBI Taxonomy" id="3330"/>
    <lineage>
        <taxon>Eukaryota</taxon>
        <taxon>Viridiplantae</taxon>
        <taxon>Streptophyta</taxon>
        <taxon>Embryophyta</taxon>
        <taxon>Tracheophyta</taxon>
        <taxon>Spermatophyta</taxon>
        <taxon>Pinopsida</taxon>
        <taxon>Pinidae</taxon>
        <taxon>Conifers I</taxon>
        <taxon>Pinales</taxon>
        <taxon>Pinaceae</taxon>
        <taxon>Picea</taxon>
    </lineage>
</organism>
<gene>
    <name evidence="1" type="ORF">ABT39_MTgene6178</name>
</gene>
<protein>
    <submittedName>
        <fullName evidence="1">Uncharacterized protein</fullName>
    </submittedName>
</protein>
<sequence>MGGGQTFPEQRRLTFLPPVLALLMRLTLERLDRLPRNYLRTTTARDRPGLGPCLRCITAICLGEGLTFMYYRYRPCFVPCLRTNA</sequence>
<proteinExistence type="predicted"/>
<comment type="caution">
    <text evidence="1">The sequence shown here is derived from an EMBL/GenBank/DDBJ whole genome shotgun (WGS) entry which is preliminary data.</text>
</comment>
<keyword evidence="1" id="KW-0496">Mitochondrion</keyword>
<reference evidence="1" key="1">
    <citation type="journal article" date="2015" name="Genome Biol. Evol.">
        <title>Organellar Genomes of White Spruce (Picea glauca): Assembly and Annotation.</title>
        <authorList>
            <person name="Jackman S.D."/>
            <person name="Warren R.L."/>
            <person name="Gibb E.A."/>
            <person name="Vandervalk B.P."/>
            <person name="Mohamadi H."/>
            <person name="Chu J."/>
            <person name="Raymond A."/>
            <person name="Pleasance S."/>
            <person name="Coope R."/>
            <person name="Wildung M.R."/>
            <person name="Ritland C.E."/>
            <person name="Bousquet J."/>
            <person name="Jones S.J."/>
            <person name="Bohlmann J."/>
            <person name="Birol I."/>
        </authorList>
    </citation>
    <scope>NUCLEOTIDE SEQUENCE [LARGE SCALE GENOMIC DNA]</scope>
    <source>
        <tissue evidence="1">Flushing bud</tissue>
    </source>
</reference>
<dbReference type="EMBL" id="LKAM01000008">
    <property type="protein sequence ID" value="KUM47172.1"/>
    <property type="molecule type" value="Genomic_DNA"/>
</dbReference>
<accession>A0A101LXH8</accession>
<name>A0A101LXH8_PICGL</name>
<geneLocation type="mitochondrion" evidence="1"/>
<evidence type="ECO:0000313" key="1">
    <source>
        <dbReference type="EMBL" id="KUM47172.1"/>
    </source>
</evidence>
<dbReference type="AlphaFoldDB" id="A0A101LXH8"/>